<dbReference type="InterPro" id="IPR029058">
    <property type="entry name" value="AB_hydrolase_fold"/>
</dbReference>
<accession>A0A0X3PRN5</accession>
<keyword evidence="7" id="KW-0443">Lipid metabolism</keyword>
<dbReference type="GO" id="GO:0008474">
    <property type="term" value="F:palmitoyl-(protein) hydrolase activity"/>
    <property type="evidence" value="ECO:0007669"/>
    <property type="project" value="UniProtKB-EC"/>
</dbReference>
<dbReference type="PANTHER" id="PTHR10655">
    <property type="entry name" value="LYSOPHOSPHOLIPASE-RELATED"/>
    <property type="match status" value="1"/>
</dbReference>
<comment type="subcellular location">
    <subcellularLocation>
        <location evidence="1">Cytoplasm</location>
    </subcellularLocation>
</comment>
<comment type="catalytic activity">
    <reaction evidence="10">
        <text>1-hexadecanoyl-sn-glycero-3-phosphocholine + H2O = sn-glycerol 3-phosphocholine + hexadecanoate + H(+)</text>
        <dbReference type="Rhea" id="RHEA:40435"/>
        <dbReference type="ChEBI" id="CHEBI:7896"/>
        <dbReference type="ChEBI" id="CHEBI:15377"/>
        <dbReference type="ChEBI" id="CHEBI:15378"/>
        <dbReference type="ChEBI" id="CHEBI:16870"/>
        <dbReference type="ChEBI" id="CHEBI:72998"/>
    </reaction>
    <physiologicalReaction direction="left-to-right" evidence="10">
        <dbReference type="Rhea" id="RHEA:40436"/>
    </physiologicalReaction>
</comment>
<dbReference type="GO" id="GO:0005737">
    <property type="term" value="C:cytoplasm"/>
    <property type="evidence" value="ECO:0007669"/>
    <property type="project" value="UniProtKB-SubCell"/>
</dbReference>
<dbReference type="InterPro" id="IPR050565">
    <property type="entry name" value="LYPA1-2/EST-like"/>
</dbReference>
<dbReference type="FunFam" id="3.40.50.1820:FF:000010">
    <property type="entry name" value="Acyl-protein thioesterase 2"/>
    <property type="match status" value="1"/>
</dbReference>
<keyword evidence="5" id="KW-0378">Hydrolase</keyword>
<dbReference type="Pfam" id="PF02230">
    <property type="entry name" value="Abhydrolase_2"/>
    <property type="match status" value="1"/>
</dbReference>
<dbReference type="InterPro" id="IPR003140">
    <property type="entry name" value="PLipase/COase/thioEstase"/>
</dbReference>
<dbReference type="PANTHER" id="PTHR10655:SF68">
    <property type="entry name" value="PALMITOYL-PROTEIN HYDROLASE"/>
    <property type="match status" value="1"/>
</dbReference>
<comment type="catalytic activity">
    <reaction evidence="9">
        <text>S-hexadecanoyl-L-cysteinyl-[protein] + H2O = L-cysteinyl-[protein] + hexadecanoate + H(+)</text>
        <dbReference type="Rhea" id="RHEA:19233"/>
        <dbReference type="Rhea" id="RHEA-COMP:10131"/>
        <dbReference type="Rhea" id="RHEA-COMP:11032"/>
        <dbReference type="ChEBI" id="CHEBI:7896"/>
        <dbReference type="ChEBI" id="CHEBI:15377"/>
        <dbReference type="ChEBI" id="CHEBI:15378"/>
        <dbReference type="ChEBI" id="CHEBI:29950"/>
        <dbReference type="ChEBI" id="CHEBI:74151"/>
        <dbReference type="EC" id="3.1.2.22"/>
    </reaction>
</comment>
<proteinExistence type="inferred from homology"/>
<evidence type="ECO:0000259" key="11">
    <source>
        <dbReference type="Pfam" id="PF02230"/>
    </source>
</evidence>
<evidence type="ECO:0000256" key="4">
    <source>
        <dbReference type="ARBA" id="ARBA00022490"/>
    </source>
</evidence>
<gene>
    <name evidence="12" type="ORF">TR57074</name>
</gene>
<evidence type="ECO:0000256" key="9">
    <source>
        <dbReference type="ARBA" id="ARBA00047337"/>
    </source>
</evidence>
<keyword evidence="4" id="KW-0963">Cytoplasm</keyword>
<evidence type="ECO:0000256" key="3">
    <source>
        <dbReference type="ARBA" id="ARBA00012423"/>
    </source>
</evidence>
<evidence type="ECO:0000313" key="12">
    <source>
        <dbReference type="EMBL" id="JAP51082.1"/>
    </source>
</evidence>
<evidence type="ECO:0000256" key="7">
    <source>
        <dbReference type="ARBA" id="ARBA00023098"/>
    </source>
</evidence>
<dbReference type="GO" id="GO:0052689">
    <property type="term" value="F:carboxylic ester hydrolase activity"/>
    <property type="evidence" value="ECO:0007669"/>
    <property type="project" value="TreeGrafter"/>
</dbReference>
<evidence type="ECO:0000256" key="8">
    <source>
        <dbReference type="ARBA" id="ARBA00031195"/>
    </source>
</evidence>
<feature type="domain" description="Phospholipase/carboxylesterase/thioesterase" evidence="11">
    <location>
        <begin position="8"/>
        <end position="221"/>
    </location>
</feature>
<organism evidence="12">
    <name type="scientific">Schistocephalus solidus</name>
    <name type="common">Tapeworm</name>
    <dbReference type="NCBI Taxonomy" id="70667"/>
    <lineage>
        <taxon>Eukaryota</taxon>
        <taxon>Metazoa</taxon>
        <taxon>Spiralia</taxon>
        <taxon>Lophotrochozoa</taxon>
        <taxon>Platyhelminthes</taxon>
        <taxon>Cestoda</taxon>
        <taxon>Eucestoda</taxon>
        <taxon>Diphyllobothriidea</taxon>
        <taxon>Diphyllobothriidae</taxon>
        <taxon>Schistocephalus</taxon>
    </lineage>
</organism>
<evidence type="ECO:0000256" key="1">
    <source>
        <dbReference type="ARBA" id="ARBA00004496"/>
    </source>
</evidence>
<evidence type="ECO:0000256" key="10">
    <source>
        <dbReference type="ARBA" id="ARBA00048656"/>
    </source>
</evidence>
<dbReference type="GO" id="GO:0006631">
    <property type="term" value="P:fatty acid metabolic process"/>
    <property type="evidence" value="ECO:0007669"/>
    <property type="project" value="UniProtKB-KW"/>
</dbReference>
<dbReference type="Gene3D" id="3.40.50.1820">
    <property type="entry name" value="alpha/beta hydrolase"/>
    <property type="match status" value="1"/>
</dbReference>
<protein>
    <recommendedName>
        <fullName evidence="3">palmitoyl-protein hydrolase</fullName>
        <ecNumber evidence="3">3.1.2.22</ecNumber>
    </recommendedName>
    <alternativeName>
        <fullName evidence="8">Palmitoyl-protein hydrolase</fullName>
    </alternativeName>
</protein>
<dbReference type="AlphaFoldDB" id="A0A0X3PRN5"/>
<keyword evidence="6" id="KW-0276">Fatty acid metabolism</keyword>
<reference evidence="12" key="1">
    <citation type="submission" date="2016-01" db="EMBL/GenBank/DDBJ databases">
        <title>Reference transcriptome for the parasite Schistocephalus solidus: insights into the molecular evolution of parasitism.</title>
        <authorList>
            <person name="Hebert F.O."/>
            <person name="Grambauer S."/>
            <person name="Barber I."/>
            <person name="Landry C.R."/>
            <person name="Aubin-Horth N."/>
        </authorList>
    </citation>
    <scope>NUCLEOTIDE SEQUENCE</scope>
</reference>
<dbReference type="SUPFAM" id="SSF53474">
    <property type="entry name" value="alpha/beta-Hydrolases"/>
    <property type="match status" value="1"/>
</dbReference>
<dbReference type="EMBL" id="GEEE01012143">
    <property type="protein sequence ID" value="JAP51082.1"/>
    <property type="molecule type" value="Transcribed_RNA"/>
</dbReference>
<dbReference type="EC" id="3.1.2.22" evidence="3"/>
<name>A0A0X3PRN5_SCHSO</name>
<evidence type="ECO:0000256" key="5">
    <source>
        <dbReference type="ARBA" id="ARBA00022801"/>
    </source>
</evidence>
<comment type="similarity">
    <text evidence="2">Belongs to the AB hydrolase superfamily. AB hydrolase 2 family.</text>
</comment>
<evidence type="ECO:0000256" key="2">
    <source>
        <dbReference type="ARBA" id="ARBA00006499"/>
    </source>
</evidence>
<evidence type="ECO:0000256" key="6">
    <source>
        <dbReference type="ARBA" id="ARBA00022832"/>
    </source>
</evidence>
<sequence>MASNLLPASIIESKVKQTASLIFLHGLGDTGHGWAETLREYVPPYCKVICPHAKARPVALNMNMVMPAWHDIYGLDFDAPQDENGIKSAAEELSKWVDAEVTAGIPANRIIVGGFSQGGSVSLYYALTNKKNPITGVVALSCWLPLHARFMQNPNLVEADKSLPIFQCHGTMDPIVPFEMGSETSTILKNMGFSKSSLTKIPGMGHSSSDRELEMVREFFNEKLPAM</sequence>